<protein>
    <submittedName>
        <fullName evidence="5">RND transporter</fullName>
    </submittedName>
</protein>
<evidence type="ECO:0000313" key="6">
    <source>
        <dbReference type="Proteomes" id="UP000503840"/>
    </source>
</evidence>
<organism evidence="5 6">
    <name type="scientific">Desulfovibrio subterraneus</name>
    <dbReference type="NCBI Taxonomy" id="2718620"/>
    <lineage>
        <taxon>Bacteria</taxon>
        <taxon>Pseudomonadati</taxon>
        <taxon>Thermodesulfobacteriota</taxon>
        <taxon>Desulfovibrionia</taxon>
        <taxon>Desulfovibrionales</taxon>
        <taxon>Desulfovibrionaceae</taxon>
        <taxon>Desulfovibrio</taxon>
    </lineage>
</organism>
<dbReference type="PANTHER" id="PTHR30469">
    <property type="entry name" value="MULTIDRUG RESISTANCE PROTEIN MDTA"/>
    <property type="match status" value="1"/>
</dbReference>
<dbReference type="Gene3D" id="2.40.50.100">
    <property type="match status" value="1"/>
</dbReference>
<keyword evidence="3" id="KW-0732">Signal</keyword>
<dbReference type="GO" id="GO:1990281">
    <property type="term" value="C:efflux pump complex"/>
    <property type="evidence" value="ECO:0007669"/>
    <property type="project" value="TreeGrafter"/>
</dbReference>
<dbReference type="InterPro" id="IPR058792">
    <property type="entry name" value="Beta-barrel_RND_2"/>
</dbReference>
<dbReference type="Gene3D" id="1.10.287.470">
    <property type="entry name" value="Helix hairpin bin"/>
    <property type="match status" value="1"/>
</dbReference>
<comment type="caution">
    <text evidence="5">The sequence shown here is derived from an EMBL/GenBank/DDBJ whole genome shotgun (WGS) entry which is preliminary data.</text>
</comment>
<feature type="coiled-coil region" evidence="2">
    <location>
        <begin position="90"/>
        <end position="169"/>
    </location>
</feature>
<comment type="similarity">
    <text evidence="1">Belongs to the membrane fusion protein (MFP) (TC 8.A.1) family.</text>
</comment>
<dbReference type="PANTHER" id="PTHR30469:SF38">
    <property type="entry name" value="HLYD FAMILY SECRETION PROTEIN"/>
    <property type="match status" value="1"/>
</dbReference>
<evidence type="ECO:0000256" key="2">
    <source>
        <dbReference type="SAM" id="Coils"/>
    </source>
</evidence>
<dbReference type="Gene3D" id="2.40.420.20">
    <property type="match status" value="1"/>
</dbReference>
<reference evidence="5 6" key="1">
    <citation type="submission" date="2020-05" db="EMBL/GenBank/DDBJ databases">
        <title>Draft genome sequence of Desulfovibrio sp. strain HN2T.</title>
        <authorList>
            <person name="Ueno A."/>
            <person name="Tamazawa S."/>
            <person name="Tamamura S."/>
            <person name="Murakami T."/>
            <person name="Kiyama T."/>
            <person name="Inomata H."/>
            <person name="Amano Y."/>
            <person name="Miyakawa K."/>
            <person name="Tamaki H."/>
            <person name="Naganuma T."/>
            <person name="Kaneko K."/>
        </authorList>
    </citation>
    <scope>NUCLEOTIDE SEQUENCE [LARGE SCALE GENOMIC DNA]</scope>
    <source>
        <strain evidence="5 6">HN2</strain>
    </source>
</reference>
<dbReference type="AlphaFoldDB" id="A0A7J0BHC7"/>
<dbReference type="Proteomes" id="UP000503840">
    <property type="component" value="Unassembled WGS sequence"/>
</dbReference>
<gene>
    <name evidence="5" type="ORF">DSM101010T_15280</name>
</gene>
<dbReference type="EMBL" id="BLVO01000013">
    <property type="protein sequence ID" value="GFM33163.1"/>
    <property type="molecule type" value="Genomic_DNA"/>
</dbReference>
<dbReference type="RefSeq" id="WP_174404845.1">
    <property type="nucleotide sequence ID" value="NZ_BLVO01000013.1"/>
</dbReference>
<evidence type="ECO:0000256" key="1">
    <source>
        <dbReference type="ARBA" id="ARBA00009477"/>
    </source>
</evidence>
<dbReference type="GO" id="GO:0015562">
    <property type="term" value="F:efflux transmembrane transporter activity"/>
    <property type="evidence" value="ECO:0007669"/>
    <property type="project" value="TreeGrafter"/>
</dbReference>
<name>A0A7J0BHC7_9BACT</name>
<sequence length="370" mass="39812">MFPLSIFRKSITGMALAAGIHLCIPFTAQAGPETAVARVTTVTETQQAVGTIRPRTETRIEAQITARILEMRVRTGNRVKKGEVLVILDTRELESRRQQAQQAISSANAATQQARQAKASAQAAFTKVEAQYKRIRALYDTNAVAKSEMDQAEAAYAQAEANLRQASEGISGAMAAESRSRNMLEEAGIALDYGIIRAIDDGEVVRREAEPGDLAFPGKPLLVLQTGGSLRLEAQVREGLIRQVRIGTRLQVAIGDITLEGVVEEVVPAADPLSRTFEVRIGLPAETGAYATFYPGMFGRAFIPVGERKTVLVPARAVTRVGQLESVTILKGDEATSVYVKTGLRHGDEVEVLSGLNGGETLMLELGNAQ</sequence>
<keyword evidence="6" id="KW-1185">Reference proteome</keyword>
<dbReference type="InterPro" id="IPR006143">
    <property type="entry name" value="RND_pump_MFP"/>
</dbReference>
<feature type="domain" description="CusB-like beta-barrel" evidence="4">
    <location>
        <begin position="232"/>
        <end position="300"/>
    </location>
</feature>
<evidence type="ECO:0000256" key="3">
    <source>
        <dbReference type="SAM" id="SignalP"/>
    </source>
</evidence>
<dbReference type="SUPFAM" id="SSF111369">
    <property type="entry name" value="HlyD-like secretion proteins"/>
    <property type="match status" value="1"/>
</dbReference>
<feature type="signal peptide" evidence="3">
    <location>
        <begin position="1"/>
        <end position="30"/>
    </location>
</feature>
<dbReference type="NCBIfam" id="TIGR01730">
    <property type="entry name" value="RND_mfp"/>
    <property type="match status" value="1"/>
</dbReference>
<dbReference type="Pfam" id="PF25954">
    <property type="entry name" value="Beta-barrel_RND_2"/>
    <property type="match status" value="1"/>
</dbReference>
<dbReference type="Gene3D" id="2.40.30.170">
    <property type="match status" value="1"/>
</dbReference>
<feature type="chain" id="PRO_5029538546" evidence="3">
    <location>
        <begin position="31"/>
        <end position="370"/>
    </location>
</feature>
<accession>A0A7J0BHC7</accession>
<proteinExistence type="inferred from homology"/>
<evidence type="ECO:0000259" key="4">
    <source>
        <dbReference type="Pfam" id="PF25954"/>
    </source>
</evidence>
<keyword evidence="2" id="KW-0175">Coiled coil</keyword>
<evidence type="ECO:0000313" key="5">
    <source>
        <dbReference type="EMBL" id="GFM33163.1"/>
    </source>
</evidence>